<comment type="caution">
    <text evidence="1">The sequence shown here is derived from an EMBL/GenBank/DDBJ whole genome shotgun (WGS) entry which is preliminary data.</text>
</comment>
<proteinExistence type="predicted"/>
<protein>
    <submittedName>
        <fullName evidence="1">Uncharacterized protein</fullName>
    </submittedName>
</protein>
<accession>A0AAW2YGG5</accession>
<sequence>MRNMLLTTGKSCLSGDFNQSSSSKFVGYRLKNDGSSIEFGSLQTSDDDKISSQTHVSTAGMTYGDQPTTYTQLGLVSGEDALTSTGNVAQQLHLLGQHGGTSLEEPICFRDSST</sequence>
<gene>
    <name evidence="1" type="ORF">Slati_0360600</name>
</gene>
<organism evidence="1">
    <name type="scientific">Sesamum latifolium</name>
    <dbReference type="NCBI Taxonomy" id="2727402"/>
    <lineage>
        <taxon>Eukaryota</taxon>
        <taxon>Viridiplantae</taxon>
        <taxon>Streptophyta</taxon>
        <taxon>Embryophyta</taxon>
        <taxon>Tracheophyta</taxon>
        <taxon>Spermatophyta</taxon>
        <taxon>Magnoliopsida</taxon>
        <taxon>eudicotyledons</taxon>
        <taxon>Gunneridae</taxon>
        <taxon>Pentapetalae</taxon>
        <taxon>asterids</taxon>
        <taxon>lamiids</taxon>
        <taxon>Lamiales</taxon>
        <taxon>Pedaliaceae</taxon>
        <taxon>Sesamum</taxon>
    </lineage>
</organism>
<name>A0AAW2YGG5_9LAMI</name>
<dbReference type="AlphaFoldDB" id="A0AAW2YGG5"/>
<reference evidence="1" key="1">
    <citation type="submission" date="2020-06" db="EMBL/GenBank/DDBJ databases">
        <authorList>
            <person name="Li T."/>
            <person name="Hu X."/>
            <person name="Zhang T."/>
            <person name="Song X."/>
            <person name="Zhang H."/>
            <person name="Dai N."/>
            <person name="Sheng W."/>
            <person name="Hou X."/>
            <person name="Wei L."/>
        </authorList>
    </citation>
    <scope>NUCLEOTIDE SEQUENCE</scope>
    <source>
        <strain evidence="1">KEN1</strain>
        <tissue evidence="1">Leaf</tissue>
    </source>
</reference>
<reference evidence="1" key="2">
    <citation type="journal article" date="2024" name="Plant">
        <title>Genomic evolution and insights into agronomic trait innovations of Sesamum species.</title>
        <authorList>
            <person name="Miao H."/>
            <person name="Wang L."/>
            <person name="Qu L."/>
            <person name="Liu H."/>
            <person name="Sun Y."/>
            <person name="Le M."/>
            <person name="Wang Q."/>
            <person name="Wei S."/>
            <person name="Zheng Y."/>
            <person name="Lin W."/>
            <person name="Duan Y."/>
            <person name="Cao H."/>
            <person name="Xiong S."/>
            <person name="Wang X."/>
            <person name="Wei L."/>
            <person name="Li C."/>
            <person name="Ma Q."/>
            <person name="Ju M."/>
            <person name="Zhao R."/>
            <person name="Li G."/>
            <person name="Mu C."/>
            <person name="Tian Q."/>
            <person name="Mei H."/>
            <person name="Zhang T."/>
            <person name="Gao T."/>
            <person name="Zhang H."/>
        </authorList>
    </citation>
    <scope>NUCLEOTIDE SEQUENCE</scope>
    <source>
        <strain evidence="1">KEN1</strain>
    </source>
</reference>
<evidence type="ECO:0000313" key="1">
    <source>
        <dbReference type="EMBL" id="KAL0464730.1"/>
    </source>
</evidence>
<dbReference type="EMBL" id="JACGWN010000001">
    <property type="protein sequence ID" value="KAL0464730.1"/>
    <property type="molecule type" value="Genomic_DNA"/>
</dbReference>